<reference evidence="1 2" key="1">
    <citation type="submission" date="2015-11" db="EMBL/GenBank/DDBJ databases">
        <title>Expanding the genomic diversity of Burkholderia species for the development of highly accurate diagnostics.</title>
        <authorList>
            <person name="Sahl J."/>
            <person name="Keim P."/>
            <person name="Wagner D."/>
        </authorList>
    </citation>
    <scope>NUCLEOTIDE SEQUENCE [LARGE SCALE GENOMIC DNA]</scope>
    <source>
        <strain evidence="1 2">MSMB1808WGS</strain>
    </source>
</reference>
<comment type="caution">
    <text evidence="1">The sequence shown here is derived from an EMBL/GenBank/DDBJ whole genome shotgun (WGS) entry which is preliminary data.</text>
</comment>
<accession>A0AAW3MWY5</accession>
<proteinExistence type="predicted"/>
<evidence type="ECO:0000313" key="2">
    <source>
        <dbReference type="Proteomes" id="UP000056453"/>
    </source>
</evidence>
<keyword evidence="2" id="KW-1185">Reference proteome</keyword>
<dbReference type="InterPro" id="IPR036412">
    <property type="entry name" value="HAD-like_sf"/>
</dbReference>
<dbReference type="Proteomes" id="UP000056453">
    <property type="component" value="Unassembled WGS sequence"/>
</dbReference>
<name>A0AAW3MWY5_9BURK</name>
<dbReference type="AlphaFoldDB" id="A0AAW3MWY5"/>
<protein>
    <recommendedName>
        <fullName evidence="3">HAD family hydrolase</fullName>
    </recommendedName>
</protein>
<dbReference type="InterPro" id="IPR023214">
    <property type="entry name" value="HAD_sf"/>
</dbReference>
<gene>
    <name evidence="1" type="ORF">WJ96_04435</name>
</gene>
<dbReference type="RefSeq" id="WP_059928325.1">
    <property type="nucleotide sequence ID" value="NZ_LPBG01000117.1"/>
</dbReference>
<dbReference type="SUPFAM" id="SSF56784">
    <property type="entry name" value="HAD-like"/>
    <property type="match status" value="1"/>
</dbReference>
<dbReference type="Gene3D" id="3.40.50.1000">
    <property type="entry name" value="HAD superfamily/HAD-like"/>
    <property type="match status" value="1"/>
</dbReference>
<evidence type="ECO:0000313" key="1">
    <source>
        <dbReference type="EMBL" id="KVP97823.1"/>
    </source>
</evidence>
<sequence length="209" mass="23130">MTTPTSDLIVLDGDGVLFDYRKAFPGVWKRAFGTDIEMVRPDAYHADAAYGITWESEAQMQHFFSHFGEEAWATMPLMDGADEACRLLADAGYRLVIVSSMNPEFAAARKKNCEAFGLPIEAVHAVRRTGAADHNPKLATLHALKPLALVDDLKANFEGLTGIHRAFIHYGRFDCPSIGYAGAEADTTHDSLLDFARFWVAARQHTDRV</sequence>
<evidence type="ECO:0008006" key="3">
    <source>
        <dbReference type="Google" id="ProtNLM"/>
    </source>
</evidence>
<dbReference type="Pfam" id="PF00702">
    <property type="entry name" value="Hydrolase"/>
    <property type="match status" value="1"/>
</dbReference>
<organism evidence="1 2">
    <name type="scientific">Burkholderia ubonensis</name>
    <dbReference type="NCBI Taxonomy" id="101571"/>
    <lineage>
        <taxon>Bacteria</taxon>
        <taxon>Pseudomonadati</taxon>
        <taxon>Pseudomonadota</taxon>
        <taxon>Betaproteobacteria</taxon>
        <taxon>Burkholderiales</taxon>
        <taxon>Burkholderiaceae</taxon>
        <taxon>Burkholderia</taxon>
        <taxon>Burkholderia cepacia complex</taxon>
    </lineage>
</organism>
<dbReference type="EMBL" id="LPBJ01000047">
    <property type="protein sequence ID" value="KVP97823.1"/>
    <property type="molecule type" value="Genomic_DNA"/>
</dbReference>